<protein>
    <recommendedName>
        <fullName evidence="3">DUF1488 family protein</fullName>
    </recommendedName>
</protein>
<keyword evidence="2" id="KW-1185">Reference proteome</keyword>
<dbReference type="Proteomes" id="UP001242732">
    <property type="component" value="Chromosome"/>
</dbReference>
<proteinExistence type="predicted"/>
<dbReference type="RefSeq" id="WP_041827292.1">
    <property type="nucleotide sequence ID" value="NZ_CP023687.1"/>
</dbReference>
<evidence type="ECO:0000313" key="2">
    <source>
        <dbReference type="Proteomes" id="UP001242732"/>
    </source>
</evidence>
<dbReference type="EMBL" id="CP127363">
    <property type="protein sequence ID" value="WIY47483.1"/>
    <property type="molecule type" value="Genomic_DNA"/>
</dbReference>
<organism evidence="1 2">
    <name type="scientific">Paracidovorax citrulli</name>
    <name type="common">Acidovorax citrulli</name>
    <dbReference type="NCBI Taxonomy" id="80869"/>
    <lineage>
        <taxon>Bacteria</taxon>
        <taxon>Pseudomonadati</taxon>
        <taxon>Pseudomonadota</taxon>
        <taxon>Betaproteobacteria</taxon>
        <taxon>Burkholderiales</taxon>
        <taxon>Comamonadaceae</taxon>
        <taxon>Paracidovorax</taxon>
    </lineage>
</organism>
<name>A0ABY9ALY5_PARCI</name>
<accession>A0ABY9ALY5</accession>
<gene>
    <name evidence="1" type="ORF">QRO08_16775</name>
</gene>
<reference evidence="1 2" key="1">
    <citation type="submission" date="2023-06" db="EMBL/GenBank/DDBJ databases">
        <authorList>
            <person name="Ham H."/>
            <person name="Park D.S."/>
        </authorList>
    </citation>
    <scope>NUCLEOTIDE SEQUENCE [LARGE SCALE GENOMIC DNA]</scope>
    <source>
        <strain evidence="1 2">KACC 17005</strain>
    </source>
</reference>
<evidence type="ECO:0000313" key="1">
    <source>
        <dbReference type="EMBL" id="WIY47483.1"/>
    </source>
</evidence>
<sequence length="104" mass="10818">MAITTIHIMDTPGGGVTVLTTAGEPIPGTSCTPAQVLATQVLGTCALRASDVRYWQGKDRALDLVRQLTDPEDFGHAVTAEVRQRACEVLARGSITPAETAGAA</sequence>
<evidence type="ECO:0008006" key="3">
    <source>
        <dbReference type="Google" id="ProtNLM"/>
    </source>
</evidence>